<feature type="domain" description="GyrI-like small molecule binding" evidence="1">
    <location>
        <begin position="22"/>
        <end position="202"/>
    </location>
</feature>
<evidence type="ECO:0000313" key="3">
    <source>
        <dbReference type="Proteomes" id="UP000595917"/>
    </source>
</evidence>
<organism evidence="2 3">
    <name type="scientific">Breznakiella homolactica</name>
    <dbReference type="NCBI Taxonomy" id="2798577"/>
    <lineage>
        <taxon>Bacteria</taxon>
        <taxon>Pseudomonadati</taxon>
        <taxon>Spirochaetota</taxon>
        <taxon>Spirochaetia</taxon>
        <taxon>Spirochaetales</taxon>
        <taxon>Breznakiellaceae</taxon>
        <taxon>Breznakiella</taxon>
    </lineage>
</organism>
<evidence type="ECO:0000313" key="2">
    <source>
        <dbReference type="EMBL" id="QQO09597.1"/>
    </source>
</evidence>
<dbReference type="AlphaFoldDB" id="A0A7T7XNN9"/>
<dbReference type="InterPro" id="IPR011256">
    <property type="entry name" value="Reg_factor_effector_dom_sf"/>
</dbReference>
<keyword evidence="3" id="KW-1185">Reference proteome</keyword>
<gene>
    <name evidence="2" type="ORF">JFL75_01375</name>
</gene>
<protein>
    <submittedName>
        <fullName evidence="2">GyrI-like domain-containing protein</fullName>
    </submittedName>
</protein>
<name>A0A7T7XNN9_9SPIR</name>
<dbReference type="Pfam" id="PF06445">
    <property type="entry name" value="GyrI-like"/>
    <property type="match status" value="1"/>
</dbReference>
<dbReference type="PIRSF" id="PIRSF031644">
    <property type="entry name" value="UCP031644"/>
    <property type="match status" value="1"/>
</dbReference>
<dbReference type="KEGG" id="bhc:JFL75_01375"/>
<accession>A0A7T7XNN9</accession>
<proteinExistence type="predicted"/>
<dbReference type="InterPro" id="IPR029442">
    <property type="entry name" value="GyrI-like"/>
</dbReference>
<dbReference type="Proteomes" id="UP000595917">
    <property type="component" value="Chromosome"/>
</dbReference>
<dbReference type="InterPro" id="IPR008319">
    <property type="entry name" value="GyrI-like_CCH_Lin2189-like"/>
</dbReference>
<dbReference type="Gene3D" id="3.20.80.10">
    <property type="entry name" value="Regulatory factor, effector binding domain"/>
    <property type="match status" value="1"/>
</dbReference>
<reference evidence="2" key="1">
    <citation type="submission" date="2021-01" db="EMBL/GenBank/DDBJ databases">
        <title>Description of Breznakiella homolactica.</title>
        <authorList>
            <person name="Song Y."/>
            <person name="Brune A."/>
        </authorList>
    </citation>
    <scope>NUCLEOTIDE SEQUENCE</scope>
    <source>
        <strain evidence="2">RmG30</strain>
    </source>
</reference>
<sequence>MADSKFDFKKEYRDLYLPKGKPMLIEVPAMNFIMVDGRGAPEGADYQEAVGILYGLSFTIKMSKLSGTKLKGYREYEMLPLEGIWWGDEGVFIVEDRSTWRWTSMIRQMDFVTPDVFAWALEECSRKKPELNLSRARLETFREGTCVQIMHTGPYAEEPVSFKLMENYMEEQRLIREPGWETKHHEIYIKNPMKTKPENLKTVLRQKVKKL</sequence>
<evidence type="ECO:0000259" key="1">
    <source>
        <dbReference type="Pfam" id="PF06445"/>
    </source>
</evidence>
<dbReference type="EMBL" id="CP067089">
    <property type="protein sequence ID" value="QQO09597.1"/>
    <property type="molecule type" value="Genomic_DNA"/>
</dbReference>
<dbReference type="RefSeq" id="WP_215626900.1">
    <property type="nucleotide sequence ID" value="NZ_CP067089.2"/>
</dbReference>